<reference evidence="1" key="4">
    <citation type="submission" date="2023-01" db="EMBL/GenBank/DDBJ databases">
        <title>Draft genome sequence of Gluconobacter albidus strain NBRC 3250.</title>
        <authorList>
            <person name="Sun Q."/>
            <person name="Mori K."/>
        </authorList>
    </citation>
    <scope>NUCLEOTIDE SEQUENCE</scope>
    <source>
        <strain evidence="1">NBRC 3250</strain>
    </source>
</reference>
<proteinExistence type="predicted"/>
<dbReference type="InterPro" id="IPR029044">
    <property type="entry name" value="Nucleotide-diphossugar_trans"/>
</dbReference>
<reference evidence="2 3" key="2">
    <citation type="submission" date="2015-06" db="EMBL/GenBank/DDBJ databases">
        <title>Improved classification and identification of acetic acid bacteria using matrix-assisted laser desorption/ionization time-of-flight mass spectrometry; Gluconobacter nephelii and Gluconobacter uchimurae are later heterotypic synonyms of Gluconobacter japonicus and Gluconobacter oxydans, respectively.</title>
        <authorList>
            <person name="Li L."/>
            <person name="Cleenwerck I."/>
            <person name="De Vuyst L."/>
            <person name="Vandamme P."/>
        </authorList>
    </citation>
    <scope>NUCLEOTIDE SEQUENCE [LARGE SCALE GENOMIC DNA]</scope>
    <source>
        <strain evidence="2 3">LMG 1356</strain>
    </source>
</reference>
<name>A0AAW3QV75_9PROT</name>
<dbReference type="EMBL" id="BSNW01000049">
    <property type="protein sequence ID" value="GLQ70037.1"/>
    <property type="molecule type" value="Genomic_DNA"/>
</dbReference>
<dbReference type="EMBL" id="LHZN01000144">
    <property type="protein sequence ID" value="KXV36913.1"/>
    <property type="molecule type" value="Genomic_DNA"/>
</dbReference>
<dbReference type="Proteomes" id="UP001156672">
    <property type="component" value="Unassembled WGS sequence"/>
</dbReference>
<dbReference type="AlphaFoldDB" id="A0AAW3QV75"/>
<evidence type="ECO:0000313" key="3">
    <source>
        <dbReference type="Proteomes" id="UP000075682"/>
    </source>
</evidence>
<evidence type="ECO:0000313" key="1">
    <source>
        <dbReference type="EMBL" id="GLQ70037.1"/>
    </source>
</evidence>
<dbReference type="PANTHER" id="PTHR46656:SF3">
    <property type="entry name" value="PUTATIVE-RELATED"/>
    <property type="match status" value="1"/>
</dbReference>
<dbReference type="SUPFAM" id="SSF53756">
    <property type="entry name" value="UDP-Glycosyltransferase/glycogen phosphorylase"/>
    <property type="match status" value="1"/>
</dbReference>
<dbReference type="SUPFAM" id="SSF53448">
    <property type="entry name" value="Nucleotide-diphospho-sugar transferases"/>
    <property type="match status" value="1"/>
</dbReference>
<accession>A0AAW3QV75</accession>
<reference evidence="1" key="1">
    <citation type="journal article" date="2014" name="Int. J. Syst. Evol. Microbiol.">
        <title>Complete genome of a new Firmicutes species belonging to the dominant human colonic microbiota ('Ruminococcus bicirculans') reveals two chromosomes and a selective capacity to utilize plant glucans.</title>
        <authorList>
            <consortium name="NISC Comparative Sequencing Program"/>
            <person name="Wegmann U."/>
            <person name="Louis P."/>
            <person name="Goesmann A."/>
            <person name="Henrissat B."/>
            <person name="Duncan S.H."/>
            <person name="Flint H.J."/>
        </authorList>
    </citation>
    <scope>NUCLEOTIDE SEQUENCE</scope>
    <source>
        <strain evidence="1">NBRC 3250</strain>
    </source>
</reference>
<dbReference type="PANTHER" id="PTHR46656">
    <property type="entry name" value="PUTATIVE-RELATED"/>
    <property type="match status" value="1"/>
</dbReference>
<organism evidence="2 3">
    <name type="scientific">Gluconobacter albidus</name>
    <dbReference type="NCBI Taxonomy" id="318683"/>
    <lineage>
        <taxon>Bacteria</taxon>
        <taxon>Pseudomonadati</taxon>
        <taxon>Pseudomonadota</taxon>
        <taxon>Alphaproteobacteria</taxon>
        <taxon>Acetobacterales</taxon>
        <taxon>Acetobacteraceae</taxon>
        <taxon>Gluconobacter</taxon>
    </lineage>
</organism>
<dbReference type="Pfam" id="PF13692">
    <property type="entry name" value="Glyco_trans_1_4"/>
    <property type="match status" value="1"/>
</dbReference>
<protein>
    <submittedName>
        <fullName evidence="1">Glycosyl transferase</fullName>
    </submittedName>
</protein>
<dbReference type="Proteomes" id="UP000075682">
    <property type="component" value="Unassembled WGS sequence"/>
</dbReference>
<reference evidence="4" key="3">
    <citation type="journal article" date="2019" name="Int. J. Syst. Evol. Microbiol.">
        <title>The Global Catalogue of Microorganisms (GCM) 10K type strain sequencing project: providing services to taxonomists for standard genome sequencing and annotation.</title>
        <authorList>
            <consortium name="The Broad Institute Genomics Platform"/>
            <consortium name="The Broad Institute Genome Sequencing Center for Infectious Disease"/>
            <person name="Wu L."/>
            <person name="Ma J."/>
        </authorList>
    </citation>
    <scope>NUCLEOTIDE SEQUENCE [LARGE SCALE GENOMIC DNA]</scope>
    <source>
        <strain evidence="4">NBRC 3250</strain>
    </source>
</reference>
<dbReference type="Gene3D" id="3.90.550.10">
    <property type="entry name" value="Spore Coat Polysaccharide Biosynthesis Protein SpsA, Chain A"/>
    <property type="match status" value="1"/>
</dbReference>
<dbReference type="GO" id="GO:0016757">
    <property type="term" value="F:glycosyltransferase activity"/>
    <property type="evidence" value="ECO:0007669"/>
    <property type="project" value="InterPro"/>
</dbReference>
<dbReference type="CDD" id="cd03801">
    <property type="entry name" value="GT4_PimA-like"/>
    <property type="match status" value="1"/>
</dbReference>
<sequence>MNTLSLPSSSGAEKSKTSSPRIALFTICSNNYMPAARVLMESVAKLHPEFELFIGLADKVVDWDGLYEGPASIIEAHTLDIPDFKTFSFQYDIMEFNTAVKPFLMEHLLVERGFDRVFYFDPDILLLNRLDLLLQHFDEGASLLLTPHLHKPAEGISDPDDITIMRAGVYNLGFLGASRSAETLEVIRWWMRRLHRTCINAQEQGIFVDQKFMDLAPCFAPNAHIIHHRGMNLAYWNLAQVAFQQEGKTWTADGEPLVFFHFSGFDPRDPDCLSKHCRHFRTTIAPALRNLLDKYSELLFAAGYGKVPAALYAYGFFHSGTRIPEHVRRMFREFTPDWPSDPFETYEAYLHQPAPKGSLDKENLVFTNFQHYLWNFFDNQRLNLDPERTDHLTSLTHWYVKNARSEQGLDHRLIEPVACRFGQMRPARMVGAGHKPAARPDISVVGYLKTTSGVGTVARHTLQSLSRSGLSVEGVDVAFGVVSDRSDLSCASLLNNRVRGRIQLYANINADQLPAVLEHLQPVTDDGYRISMPAWELEEFPAEWLAAFDGVDEIWAQTRWIQRMLAGRLDKPVVYMPVSLTLDLPVSQPRTRYNLPKDAFLFYFSFDFLSFIERKNPEGIVAAFRRMRQDHGNPKRATLVIKTMNGDFAKDREDAFLELIGDDPDIILINGVLSRADTLSLMTCCDCVVSLHRCEGLGLVVAEAMALGLPVIATDYAATTDLLSPATGYPVGYRLVPVKKGEYPFGEGQKWADPDIGHAAWLMRHVINNPEEAQQKATAAQQFIQTNYNTQTILARQMQRFTELTKKA</sequence>
<gene>
    <name evidence="2" type="ORF">AD941_13660</name>
    <name evidence="1" type="ORF">GCM10007866_24900</name>
</gene>
<dbReference type="RefSeq" id="WP_062032823.1">
    <property type="nucleotide sequence ID" value="NZ_BEWL01000005.1"/>
</dbReference>
<dbReference type="Gene3D" id="3.40.50.2000">
    <property type="entry name" value="Glycogen Phosphorylase B"/>
    <property type="match status" value="1"/>
</dbReference>
<evidence type="ECO:0000313" key="4">
    <source>
        <dbReference type="Proteomes" id="UP001156672"/>
    </source>
</evidence>
<keyword evidence="4" id="KW-1185">Reference proteome</keyword>
<evidence type="ECO:0000313" key="2">
    <source>
        <dbReference type="EMBL" id="KXV36913.1"/>
    </source>
</evidence>
<keyword evidence="1" id="KW-0808">Transferase</keyword>
<comment type="caution">
    <text evidence="2">The sequence shown here is derived from an EMBL/GenBank/DDBJ whole genome shotgun (WGS) entry which is preliminary data.</text>
</comment>